<feature type="coiled-coil region" evidence="1">
    <location>
        <begin position="823"/>
        <end position="864"/>
    </location>
</feature>
<evidence type="ECO:0000256" key="2">
    <source>
        <dbReference type="SAM" id="MobiDB-lite"/>
    </source>
</evidence>
<feature type="compositionally biased region" description="Polar residues" evidence="2">
    <location>
        <begin position="187"/>
        <end position="199"/>
    </location>
</feature>
<feature type="compositionally biased region" description="Acidic residues" evidence="2">
    <location>
        <begin position="75"/>
        <end position="91"/>
    </location>
</feature>
<feature type="coiled-coil region" evidence="1">
    <location>
        <begin position="657"/>
        <end position="759"/>
    </location>
</feature>
<evidence type="ECO:0000313" key="3">
    <source>
        <dbReference type="EMBL" id="EJK68131.1"/>
    </source>
</evidence>
<sequence length="935" mass="103780">MWNLSALAAKAQEAAARIERQLDESTGLKQDDGAPESQAQTVAHEDFNDDDDFFSEDAPPLPAASTDPSVSSGWEQDDIALDQVDEEEDMADLQTSSSPSSETAKLGVAAGGGHSFVGDEAAGAMTATIQPSHATSTEHQVSEEIDFGVDDAGVGGIDGWDGTDDLPFDDEEEREDEQRQATEAAQNLGTTPATASINEQVRVRVDKTNDDESFHVNPGTEASNPEVPSEYFQSTSTASLCPEGEQEEPKIAEGSSVQEPVVDEAVAPTNERLHSEPPLPDINLVNESTGVPSDQNLPSPSVERIPIYMDGTEKQQYLQTISELESRLHQREEQLASKSDQIASLSMQHEAETAQLRKAISETKDEAKKRIIRSKERVEEMQKKLADATKRADAAGGSSEEQSDIIAALRAEGEKLARKQSQMEQAVRNASSESRNLQELLDAEKVARGKEVAKVALFEQEVKALKGDLASARKGENQSKKLEQELCSAKEESEKQRASNLGLDQQLKELKDENKALKKEVEEARTGAALELEGESNKLRKERDEMLSDLESKLRTSEREANVREDALRHEVSELRKRWQDAVRRAEDLSMDVQQSTAPLLRQLESTERQNRTRSAAWAELETKLRSELEDNITQVDKLTKERNDLLSSEKRNRRILKEKEEEIASSQETIDALTATIESQESKVDELEEELRKMKDETTRLERRASEGAAKVRSEMMQTVVDSEQRYRSDIESLEEQLEVERRRRTDIEKQLDDLADSVAAAEFAQQENRSQAISPAKAKELVEATDQASILQDTLGGIDSDEEDGEENKLGVERHGSFAAMEQLSLGLKGAKIELEALRKQLASSEETRESLVEELGEARQAVEKLPLFEQKVSELTMEINLKDMEIKGLQDDIADVRFLYRTQLDALLEEKMSGPQQPQPCGEQAVIAIDSS</sequence>
<keyword evidence="1" id="KW-0175">Coiled coil</keyword>
<feature type="region of interest" description="Disordered" evidence="2">
    <location>
        <begin position="20"/>
        <end position="302"/>
    </location>
</feature>
<comment type="caution">
    <text evidence="3">The sequence shown here is derived from an EMBL/GenBank/DDBJ whole genome shotgun (WGS) entry which is preliminary data.</text>
</comment>
<dbReference type="GO" id="GO:0005783">
    <property type="term" value="C:endoplasmic reticulum"/>
    <property type="evidence" value="ECO:0007669"/>
    <property type="project" value="TreeGrafter"/>
</dbReference>
<dbReference type="GO" id="GO:0005794">
    <property type="term" value="C:Golgi apparatus"/>
    <property type="evidence" value="ECO:0007669"/>
    <property type="project" value="TreeGrafter"/>
</dbReference>
<evidence type="ECO:0000256" key="1">
    <source>
        <dbReference type="SAM" id="Coils"/>
    </source>
</evidence>
<dbReference type="eggNOG" id="KOG4673">
    <property type="taxonomic scope" value="Eukaryota"/>
</dbReference>
<feature type="compositionally biased region" description="Acidic residues" evidence="2">
    <location>
        <begin position="161"/>
        <end position="175"/>
    </location>
</feature>
<dbReference type="OMA" id="ENEVAHA"/>
<feature type="compositionally biased region" description="Polar residues" evidence="2">
    <location>
        <begin position="127"/>
        <end position="139"/>
    </location>
</feature>
<feature type="compositionally biased region" description="Basic and acidic residues" evidence="2">
    <location>
        <begin position="201"/>
        <end position="214"/>
    </location>
</feature>
<feature type="compositionally biased region" description="Basic and acidic residues" evidence="2">
    <location>
        <begin position="469"/>
        <end position="497"/>
    </location>
</feature>
<dbReference type="InterPro" id="IPR052602">
    <property type="entry name" value="Growth_transcription_reg"/>
</dbReference>
<name>K0T458_THAOC</name>
<keyword evidence="4" id="KW-1185">Reference proteome</keyword>
<organism evidence="3 4">
    <name type="scientific">Thalassiosira oceanica</name>
    <name type="common">Marine diatom</name>
    <dbReference type="NCBI Taxonomy" id="159749"/>
    <lineage>
        <taxon>Eukaryota</taxon>
        <taxon>Sar</taxon>
        <taxon>Stramenopiles</taxon>
        <taxon>Ochrophyta</taxon>
        <taxon>Bacillariophyta</taxon>
        <taxon>Coscinodiscophyceae</taxon>
        <taxon>Thalassiosirophycidae</taxon>
        <taxon>Thalassiosirales</taxon>
        <taxon>Thalassiosiraceae</taxon>
        <taxon>Thalassiosira</taxon>
    </lineage>
</organism>
<evidence type="ECO:0008006" key="5">
    <source>
        <dbReference type="Google" id="ProtNLM"/>
    </source>
</evidence>
<reference evidence="3 4" key="1">
    <citation type="journal article" date="2012" name="Genome Biol.">
        <title>Genome and low-iron response of an oceanic diatom adapted to chronic iron limitation.</title>
        <authorList>
            <person name="Lommer M."/>
            <person name="Specht M."/>
            <person name="Roy A.S."/>
            <person name="Kraemer L."/>
            <person name="Andreson R."/>
            <person name="Gutowska M.A."/>
            <person name="Wolf J."/>
            <person name="Bergner S.V."/>
            <person name="Schilhabel M.B."/>
            <person name="Klostermeier U.C."/>
            <person name="Beiko R.G."/>
            <person name="Rosenstiel P."/>
            <person name="Hippler M."/>
            <person name="Laroche J."/>
        </authorList>
    </citation>
    <scope>NUCLEOTIDE SEQUENCE [LARGE SCALE GENOMIC DNA]</scope>
    <source>
        <strain evidence="3 4">CCMP1005</strain>
    </source>
</reference>
<dbReference type="OrthoDB" id="74178at2759"/>
<evidence type="ECO:0000313" key="4">
    <source>
        <dbReference type="Proteomes" id="UP000266841"/>
    </source>
</evidence>
<accession>K0T458</accession>
<proteinExistence type="predicted"/>
<dbReference type="PANTHER" id="PTHR46515:SF1">
    <property type="entry name" value="TATA ELEMENT MODULATORY FACTOR"/>
    <property type="match status" value="1"/>
</dbReference>
<dbReference type="EMBL" id="AGNL01011979">
    <property type="protein sequence ID" value="EJK68131.1"/>
    <property type="molecule type" value="Genomic_DNA"/>
</dbReference>
<feature type="compositionally biased region" description="Polar residues" evidence="2">
    <location>
        <begin position="419"/>
        <end position="435"/>
    </location>
</feature>
<feature type="compositionally biased region" description="Polar residues" evidence="2">
    <location>
        <begin position="285"/>
        <end position="299"/>
    </location>
</feature>
<feature type="compositionally biased region" description="Polar residues" evidence="2">
    <location>
        <begin position="93"/>
        <end position="103"/>
    </location>
</feature>
<feature type="region of interest" description="Disordered" evidence="2">
    <location>
        <begin position="469"/>
        <end position="507"/>
    </location>
</feature>
<dbReference type="Proteomes" id="UP000266841">
    <property type="component" value="Unassembled WGS sequence"/>
</dbReference>
<dbReference type="AlphaFoldDB" id="K0T458"/>
<feature type="compositionally biased region" description="Basic and acidic residues" evidence="2">
    <location>
        <begin position="359"/>
        <end position="393"/>
    </location>
</feature>
<protein>
    <recommendedName>
        <fullName evidence="5">TATA element modulatory factor 1 TATA binding domain-containing protein</fullName>
    </recommendedName>
</protein>
<feature type="region of interest" description="Disordered" evidence="2">
    <location>
        <begin position="348"/>
        <end position="435"/>
    </location>
</feature>
<feature type="region of interest" description="Disordered" evidence="2">
    <location>
        <begin position="914"/>
        <end position="935"/>
    </location>
</feature>
<gene>
    <name evidence="3" type="ORF">THAOC_10720</name>
</gene>
<dbReference type="PANTHER" id="PTHR46515">
    <property type="entry name" value="TATA ELEMENT MODULATORY FACTOR TMF1"/>
    <property type="match status" value="1"/>
</dbReference>